<dbReference type="Gene3D" id="3.40.50.2300">
    <property type="match status" value="1"/>
</dbReference>
<evidence type="ECO:0000256" key="2">
    <source>
        <dbReference type="ARBA" id="ARBA00023012"/>
    </source>
</evidence>
<evidence type="ECO:0000256" key="6">
    <source>
        <dbReference type="PROSITE-ProRule" id="PRU00169"/>
    </source>
</evidence>
<comment type="caution">
    <text evidence="10">The sequence shown here is derived from an EMBL/GenBank/DDBJ whole genome shotgun (WGS) entry which is preliminary data.</text>
</comment>
<evidence type="ECO:0000256" key="1">
    <source>
        <dbReference type="ARBA" id="ARBA00022553"/>
    </source>
</evidence>
<sequence length="229" mass="26158">MSKKVLIVEDETRIREIISDYFIQDGWEVIEAENGKDALDNFDSFYPDLIILDVMMPKMNGFEVCRKVRSRSGVPIIILTAKSADHDKVHGFELGADDYVTKPFSPKVLIARANSLMKRATENYKPQGHMMKFGSAMLNTLAHKLEVDGREVELAPKEYELLLLLMNNENVVISREAIINRVWGIDFDGDYRVVDTHIKKLRAKLGYESSYIRTVIGAGYKFHQEIGDK</sequence>
<dbReference type="GO" id="GO:0003677">
    <property type="term" value="F:DNA binding"/>
    <property type="evidence" value="ECO:0007669"/>
    <property type="project" value="UniProtKB-KW"/>
</dbReference>
<keyword evidence="11" id="KW-1185">Reference proteome</keyword>
<evidence type="ECO:0000256" key="4">
    <source>
        <dbReference type="ARBA" id="ARBA00023125"/>
    </source>
</evidence>
<dbReference type="PROSITE" id="PS50110">
    <property type="entry name" value="RESPONSE_REGULATORY"/>
    <property type="match status" value="1"/>
</dbReference>
<dbReference type="Proteomes" id="UP000186058">
    <property type="component" value="Unassembled WGS sequence"/>
</dbReference>
<dbReference type="InterPro" id="IPR001867">
    <property type="entry name" value="OmpR/PhoB-type_DNA-bd"/>
</dbReference>
<dbReference type="PANTHER" id="PTHR48111">
    <property type="entry name" value="REGULATOR OF RPOS"/>
    <property type="match status" value="1"/>
</dbReference>
<feature type="domain" description="Response regulatory" evidence="8">
    <location>
        <begin position="4"/>
        <end position="117"/>
    </location>
</feature>
<dbReference type="Pfam" id="PF00072">
    <property type="entry name" value="Response_reg"/>
    <property type="match status" value="1"/>
</dbReference>
<dbReference type="RefSeq" id="WP_074087094.1">
    <property type="nucleotide sequence ID" value="NZ_LVWI01000044.1"/>
</dbReference>
<proteinExistence type="predicted"/>
<keyword evidence="1 6" id="KW-0597">Phosphoprotein</keyword>
<dbReference type="SMART" id="SM00862">
    <property type="entry name" value="Trans_reg_C"/>
    <property type="match status" value="1"/>
</dbReference>
<keyword evidence="3" id="KW-0805">Transcription regulation</keyword>
<evidence type="ECO:0000256" key="5">
    <source>
        <dbReference type="ARBA" id="ARBA00023163"/>
    </source>
</evidence>
<dbReference type="SUPFAM" id="SSF46894">
    <property type="entry name" value="C-terminal effector domain of the bipartite response regulators"/>
    <property type="match status" value="1"/>
</dbReference>
<dbReference type="InterPro" id="IPR001789">
    <property type="entry name" value="Sig_transdc_resp-reg_receiver"/>
</dbReference>
<dbReference type="EMBL" id="LVWI01000044">
    <property type="protein sequence ID" value="OKP85462.1"/>
    <property type="molecule type" value="Genomic_DNA"/>
</dbReference>
<accession>A0ABX3EQP4</accession>
<dbReference type="InterPro" id="IPR011006">
    <property type="entry name" value="CheY-like_superfamily"/>
</dbReference>
<dbReference type="PROSITE" id="PS51755">
    <property type="entry name" value="OMPR_PHOB"/>
    <property type="match status" value="1"/>
</dbReference>
<evidence type="ECO:0000256" key="7">
    <source>
        <dbReference type="PROSITE-ProRule" id="PRU01091"/>
    </source>
</evidence>
<dbReference type="CDD" id="cd17574">
    <property type="entry name" value="REC_OmpR"/>
    <property type="match status" value="1"/>
</dbReference>
<dbReference type="SUPFAM" id="SSF52172">
    <property type="entry name" value="CheY-like"/>
    <property type="match status" value="1"/>
</dbReference>
<dbReference type="Gene3D" id="1.10.10.10">
    <property type="entry name" value="Winged helix-like DNA-binding domain superfamily/Winged helix DNA-binding domain"/>
    <property type="match status" value="1"/>
</dbReference>
<feature type="domain" description="OmpR/PhoB-type" evidence="9">
    <location>
        <begin position="128"/>
        <end position="224"/>
    </location>
</feature>
<dbReference type="InterPro" id="IPR036388">
    <property type="entry name" value="WH-like_DNA-bd_sf"/>
</dbReference>
<evidence type="ECO:0000313" key="10">
    <source>
        <dbReference type="EMBL" id="OKP85462.1"/>
    </source>
</evidence>
<dbReference type="Gene3D" id="6.10.250.690">
    <property type="match status" value="1"/>
</dbReference>
<evidence type="ECO:0000256" key="3">
    <source>
        <dbReference type="ARBA" id="ARBA00023015"/>
    </source>
</evidence>
<dbReference type="InterPro" id="IPR016032">
    <property type="entry name" value="Sig_transdc_resp-reg_C-effctor"/>
</dbReference>
<protein>
    <submittedName>
        <fullName evidence="10">DNA-binding response regulator</fullName>
    </submittedName>
</protein>
<dbReference type="PANTHER" id="PTHR48111:SF73">
    <property type="entry name" value="ALKALINE PHOSPHATASE SYNTHESIS TRANSCRIPTIONAL REGULATORY PROTEIN PHOP"/>
    <property type="match status" value="1"/>
</dbReference>
<dbReference type="CDD" id="cd00383">
    <property type="entry name" value="trans_reg_C"/>
    <property type="match status" value="1"/>
</dbReference>
<dbReference type="SMART" id="SM00448">
    <property type="entry name" value="REC"/>
    <property type="match status" value="1"/>
</dbReference>
<feature type="DNA-binding region" description="OmpR/PhoB-type" evidence="7">
    <location>
        <begin position="128"/>
        <end position="224"/>
    </location>
</feature>
<organism evidence="10 11">
    <name type="scientific">Paenibacillus helianthi</name>
    <dbReference type="NCBI Taxonomy" id="1349432"/>
    <lineage>
        <taxon>Bacteria</taxon>
        <taxon>Bacillati</taxon>
        <taxon>Bacillota</taxon>
        <taxon>Bacilli</taxon>
        <taxon>Bacillales</taxon>
        <taxon>Paenibacillaceae</taxon>
        <taxon>Paenibacillus</taxon>
    </lineage>
</organism>
<gene>
    <name evidence="10" type="ORF">A3844_16145</name>
</gene>
<keyword evidence="4 7" id="KW-0238">DNA-binding</keyword>
<evidence type="ECO:0000259" key="9">
    <source>
        <dbReference type="PROSITE" id="PS51755"/>
    </source>
</evidence>
<name>A0ABX3EQP4_9BACL</name>
<evidence type="ECO:0000313" key="11">
    <source>
        <dbReference type="Proteomes" id="UP000186058"/>
    </source>
</evidence>
<dbReference type="Pfam" id="PF00486">
    <property type="entry name" value="Trans_reg_C"/>
    <property type="match status" value="1"/>
</dbReference>
<reference evidence="10 11" key="1">
    <citation type="submission" date="2016-03" db="EMBL/GenBank/DDBJ databases">
        <authorList>
            <person name="Sant'Anna F.H."/>
            <person name="Ambrosini A."/>
            <person name="Souza R."/>
            <person name="Bach E."/>
            <person name="Fernandes G."/>
            <person name="Balsanelli E."/>
            <person name="Baura V.A."/>
            <person name="Souza E.M."/>
            <person name="Passaglia L."/>
        </authorList>
    </citation>
    <scope>NUCLEOTIDE SEQUENCE [LARGE SCALE GENOMIC DNA]</scope>
    <source>
        <strain evidence="10 11">P26E</strain>
    </source>
</reference>
<feature type="modified residue" description="4-aspartylphosphate" evidence="6">
    <location>
        <position position="53"/>
    </location>
</feature>
<dbReference type="InterPro" id="IPR039420">
    <property type="entry name" value="WalR-like"/>
</dbReference>
<keyword evidence="2" id="KW-0902">Two-component regulatory system</keyword>
<keyword evidence="5" id="KW-0804">Transcription</keyword>
<evidence type="ECO:0000259" key="8">
    <source>
        <dbReference type="PROSITE" id="PS50110"/>
    </source>
</evidence>